<keyword evidence="7" id="KW-1185">Reference proteome</keyword>
<dbReference type="PROSITE" id="PS00028">
    <property type="entry name" value="ZINC_FINGER_C2H2_1"/>
    <property type="match status" value="2"/>
</dbReference>
<feature type="domain" description="C2H2-type" evidence="4">
    <location>
        <begin position="129"/>
        <end position="156"/>
    </location>
</feature>
<evidence type="ECO:0000256" key="2">
    <source>
        <dbReference type="PROSITE-ProRule" id="PRU00042"/>
    </source>
</evidence>
<dbReference type="GO" id="GO:0003677">
    <property type="term" value="F:DNA binding"/>
    <property type="evidence" value="ECO:0007669"/>
    <property type="project" value="UniProtKB-KW"/>
</dbReference>
<evidence type="ECO:0000256" key="3">
    <source>
        <dbReference type="SAM" id="MobiDB-lite"/>
    </source>
</evidence>
<evidence type="ECO:0000313" key="7">
    <source>
        <dbReference type="Proteomes" id="UP000694680"/>
    </source>
</evidence>
<dbReference type="Pfam" id="PF13843">
    <property type="entry name" value="DDE_Tnp_1_7"/>
    <property type="match status" value="1"/>
</dbReference>
<gene>
    <name evidence="6" type="primary">pogzb</name>
</gene>
<dbReference type="Proteomes" id="UP000694680">
    <property type="component" value="Unassembled WGS sequence"/>
</dbReference>
<keyword evidence="2" id="KW-0863">Zinc-finger</keyword>
<protein>
    <submittedName>
        <fullName evidence="6">Uncharacterized LOC114460123</fullName>
    </submittedName>
</protein>
<feature type="compositionally biased region" description="Basic and acidic residues" evidence="3">
    <location>
        <begin position="1487"/>
        <end position="1496"/>
    </location>
</feature>
<dbReference type="InterPro" id="IPR013087">
    <property type="entry name" value="Znf_C2H2_type"/>
</dbReference>
<dbReference type="Ensembl" id="ENSGWIT00000025337.1">
    <property type="protein sequence ID" value="ENSGWIP00000023126.1"/>
    <property type="gene ID" value="ENSGWIG00000012069.1"/>
</dbReference>
<feature type="region of interest" description="Disordered" evidence="3">
    <location>
        <begin position="1443"/>
        <end position="1496"/>
    </location>
</feature>
<dbReference type="Pfam" id="PF25429">
    <property type="entry name" value="zf-POGZ"/>
    <property type="match status" value="1"/>
</dbReference>
<keyword evidence="1" id="KW-0238">DNA-binding</keyword>
<dbReference type="Pfam" id="PF03184">
    <property type="entry name" value="DDE_1"/>
    <property type="match status" value="1"/>
</dbReference>
<dbReference type="Gene3D" id="3.30.160.60">
    <property type="entry name" value="Classic Zinc Finger"/>
    <property type="match status" value="2"/>
</dbReference>
<evidence type="ECO:0000256" key="1">
    <source>
        <dbReference type="ARBA" id="ARBA00023125"/>
    </source>
</evidence>
<evidence type="ECO:0000313" key="6">
    <source>
        <dbReference type="Ensembl" id="ENSGWIP00000023126.1"/>
    </source>
</evidence>
<keyword evidence="2" id="KW-0862">Zinc</keyword>
<sequence length="1510" mass="170830">MDTELFMECEEEELEPWQQVNDGVDEDDMDYMENGTHMDTHRLTDTHGHTETHGHTLMFLCFCRFLVSAPCCRDSSHCSNREGRSSSVVMSCDHVHTVTPVVMSVEEFYYGCSEGLKKPRPLGTKPTGFICHLCSQLADNNLSLMQHMLLHSDFSPKGGGPKDSDVKTFCRFCYRRFSSSIQLQTHLYHVHGSAHCTTVCRMCEWAFDSQPSFLGHMKSHHKPGEMPYVCQVCSFRSSFYSDVIKHFSNFHKDTHFLMCVFCLRITKNLLNYTHHLLRHQASHCNRCRLQFVCLKDKMQHKQENHQSFRRPAQLEGLPPGSKVTIRTYGKVRAAGSPASHIKPLSIKTEPVSPEPKRRCHRNRATPLLCLECRTDASDLTAHYPTLVRCLLCSYSSCCSRAYASHMIHAFVMRCSSCDYTPHSADQMAEHLHSTQHYILLCTVYIEPDIQLGVEQPRPQDQDQNQVKDQYDPSWRLAQCWKKPSDGDGFSVVPFSQPSGPHHSLPKNSDAIDFFLLLFPAPLIELIADQTNSHAQRFSDPSWFPVTPLEVQGFLGLVVLMGIQILPNPEQYWSKGHYENSTTFSRTMSYSRFQKIAANIRMSSFASDQQQDSSDRLRVFRPMLELLGRAMWDAYRPNACLAVDRALLPPLEKETQSCSELSAQPEVWLLCDSKSGYCHRLLVRAGPEPGCEPGFSVVPELMEGLQNQQHQLFLSKTLLSAPLLLKLLQEGIYACSSFPPPGAALPAHLWTLGSLRRPGDFLQRRCGPLLVTNWLDTKEMCCLSTNAAAGQTDTVWRRSTSQVGVLQAIARPLAFRLLQENMRGVDICKQLLACNPLGGVPLDRHWRSLFWFLVNLSIVNAFIMLRESRRENPPTWVQDGLFTQLAFRRRLGNQLATCAQRADVTTASIQPKEEPQADKERHRIGKISKKTKRCKNCNLKNIRHESVYGCVFCKANLCNQPSCFWEYHGLSPSNKGGSPAPCAFLLMSMCRHITTFVSFSGPTKTGFLRDRLSGEVEVASLEEPVDPMMAPVEDLDFSDDDEDFDKEDLIEDGEHTASLTDEQTEADDWLGGRQLKMALFALCEGVSSASRFFSCDPATVRSVLSEARRNCNRAGLEGEEQMVLWVLSMWEQQLPITESALFHQASALKRNSSFDSAFRISYAWAVDFLLRYRLSPAPALSRELLPVLEEKVVSFKAFVQKIVRVHGLSLSVVAAVDELCVFVDWDLVQNSARRCDALRLTGTKPLLCVFLAVLANGTRLPALVVVKKQLEKRALPESVLLEVVSEDAQDEDALDIWMRRVWAPHVAAQNQPCKSLLILDQHREHTAEPFLSRLSEFSTLPALIPTGSSSHLQPLDVCVRPVLQNLLTNRWSSFSSSEGPDHQDQSQLAGLLVDWIVQALEDLDNIPDVWRSSFSLTGLLREQGEDTNLAERRTKLLRSLTEVLPGVDFSETPEEEERPENRAMDTQEDGPNKEDREVEPGQEEMGEESEKKCVNQDEDRKDIKLTCFRIK</sequence>
<evidence type="ECO:0000259" key="5">
    <source>
        <dbReference type="PROSITE" id="PS51253"/>
    </source>
</evidence>
<dbReference type="InterPro" id="IPR004875">
    <property type="entry name" value="DDE_SF_endonuclease_dom"/>
</dbReference>
<organism evidence="6 7">
    <name type="scientific">Gouania willdenowi</name>
    <name type="common">Blunt-snouted clingfish</name>
    <name type="synonym">Lepadogaster willdenowi</name>
    <dbReference type="NCBI Taxonomy" id="441366"/>
    <lineage>
        <taxon>Eukaryota</taxon>
        <taxon>Metazoa</taxon>
        <taxon>Chordata</taxon>
        <taxon>Craniata</taxon>
        <taxon>Vertebrata</taxon>
        <taxon>Euteleostomi</taxon>
        <taxon>Actinopterygii</taxon>
        <taxon>Neopterygii</taxon>
        <taxon>Teleostei</taxon>
        <taxon>Neoteleostei</taxon>
        <taxon>Acanthomorphata</taxon>
        <taxon>Ovalentaria</taxon>
        <taxon>Blenniimorphae</taxon>
        <taxon>Blenniiformes</taxon>
        <taxon>Gobiesocoidei</taxon>
        <taxon>Gobiesocidae</taxon>
        <taxon>Gobiesocinae</taxon>
        <taxon>Gouania</taxon>
    </lineage>
</organism>
<dbReference type="PANTHER" id="PTHR46599:SF1">
    <property type="entry name" value="POGO TRANSPOSABLE ELEMENT WITH ZNF DOMAIN"/>
    <property type="match status" value="1"/>
</dbReference>
<dbReference type="InterPro" id="IPR057618">
    <property type="entry name" value="Znf_POGZ/Z280C-D-like"/>
</dbReference>
<dbReference type="PROSITE" id="PS50157">
    <property type="entry name" value="ZINC_FINGER_C2H2_2"/>
    <property type="match status" value="1"/>
</dbReference>
<dbReference type="InterPro" id="IPR029526">
    <property type="entry name" value="PGBD"/>
</dbReference>
<reference evidence="6" key="2">
    <citation type="submission" date="2025-09" db="UniProtKB">
        <authorList>
            <consortium name="Ensembl"/>
        </authorList>
    </citation>
    <scope>IDENTIFICATION</scope>
</reference>
<dbReference type="PANTHER" id="PTHR46599">
    <property type="entry name" value="PIGGYBAC TRANSPOSABLE ELEMENT-DERIVED PROTEIN 4"/>
    <property type="match status" value="1"/>
</dbReference>
<feature type="domain" description="HTH CENPB-type" evidence="5">
    <location>
        <begin position="1105"/>
        <end position="1177"/>
    </location>
</feature>
<dbReference type="SMART" id="SM00355">
    <property type="entry name" value="ZnF_C2H2"/>
    <property type="match status" value="8"/>
</dbReference>
<name>A0A8C5EMV3_GOUWI</name>
<dbReference type="PROSITE" id="PS51253">
    <property type="entry name" value="HTH_CENPB"/>
    <property type="match status" value="1"/>
</dbReference>
<dbReference type="InterPro" id="IPR006600">
    <property type="entry name" value="HTH_CenpB_DNA-bd_dom"/>
</dbReference>
<proteinExistence type="predicted"/>
<dbReference type="GO" id="GO:0008270">
    <property type="term" value="F:zinc ion binding"/>
    <property type="evidence" value="ECO:0007669"/>
    <property type="project" value="UniProtKB-KW"/>
</dbReference>
<feature type="compositionally biased region" description="Basic and acidic residues" evidence="3">
    <location>
        <begin position="1458"/>
        <end position="1478"/>
    </location>
</feature>
<reference evidence="6" key="1">
    <citation type="submission" date="2025-08" db="UniProtKB">
        <authorList>
            <consortium name="Ensembl"/>
        </authorList>
    </citation>
    <scope>IDENTIFICATION</scope>
</reference>
<keyword evidence="2" id="KW-0479">Metal-binding</keyword>
<accession>A0A8C5EMV3</accession>
<evidence type="ECO:0000259" key="4">
    <source>
        <dbReference type="PROSITE" id="PS50157"/>
    </source>
</evidence>